<accession>A0A0C3LDA2</accession>
<dbReference type="AlphaFoldDB" id="A0A0C3LDA2"/>
<reference evidence="2 3" key="1">
    <citation type="submission" date="2014-04" db="EMBL/GenBank/DDBJ databases">
        <authorList>
            <consortium name="DOE Joint Genome Institute"/>
            <person name="Kuo A."/>
            <person name="Girlanda M."/>
            <person name="Perotto S."/>
            <person name="Kohler A."/>
            <person name="Nagy L.G."/>
            <person name="Floudas D."/>
            <person name="Copeland A."/>
            <person name="Barry K.W."/>
            <person name="Cichocki N."/>
            <person name="Veneault-Fourrey C."/>
            <person name="LaButti K."/>
            <person name="Lindquist E.A."/>
            <person name="Lipzen A."/>
            <person name="Lundell T."/>
            <person name="Morin E."/>
            <person name="Murat C."/>
            <person name="Sun H."/>
            <person name="Tunlid A."/>
            <person name="Henrissat B."/>
            <person name="Grigoriev I.V."/>
            <person name="Hibbett D.S."/>
            <person name="Martin F."/>
            <person name="Nordberg H.P."/>
            <person name="Cantor M.N."/>
            <person name="Hua S.X."/>
        </authorList>
    </citation>
    <scope>NUCLEOTIDE SEQUENCE [LARGE SCALE GENOMIC DNA]</scope>
    <source>
        <strain evidence="2 3">MUT 4182</strain>
    </source>
</reference>
<feature type="compositionally biased region" description="Polar residues" evidence="1">
    <location>
        <begin position="204"/>
        <end position="215"/>
    </location>
</feature>
<dbReference type="Proteomes" id="UP000054248">
    <property type="component" value="Unassembled WGS sequence"/>
</dbReference>
<feature type="region of interest" description="Disordered" evidence="1">
    <location>
        <begin position="186"/>
        <end position="249"/>
    </location>
</feature>
<name>A0A0C3LDA2_9AGAM</name>
<dbReference type="OrthoDB" id="3364608at2759"/>
<reference evidence="3" key="2">
    <citation type="submission" date="2015-01" db="EMBL/GenBank/DDBJ databases">
        <title>Evolutionary Origins and Diversification of the Mycorrhizal Mutualists.</title>
        <authorList>
            <consortium name="DOE Joint Genome Institute"/>
            <consortium name="Mycorrhizal Genomics Consortium"/>
            <person name="Kohler A."/>
            <person name="Kuo A."/>
            <person name="Nagy L.G."/>
            <person name="Floudas D."/>
            <person name="Copeland A."/>
            <person name="Barry K.W."/>
            <person name="Cichocki N."/>
            <person name="Veneault-Fourrey C."/>
            <person name="LaButti K."/>
            <person name="Lindquist E.A."/>
            <person name="Lipzen A."/>
            <person name="Lundell T."/>
            <person name="Morin E."/>
            <person name="Murat C."/>
            <person name="Riley R."/>
            <person name="Ohm R."/>
            <person name="Sun H."/>
            <person name="Tunlid A."/>
            <person name="Henrissat B."/>
            <person name="Grigoriev I.V."/>
            <person name="Hibbett D.S."/>
            <person name="Martin F."/>
        </authorList>
    </citation>
    <scope>NUCLEOTIDE SEQUENCE [LARGE SCALE GENOMIC DNA]</scope>
    <source>
        <strain evidence="3">MUT 4182</strain>
    </source>
</reference>
<organism evidence="2 3">
    <name type="scientific">Tulasnella calospora MUT 4182</name>
    <dbReference type="NCBI Taxonomy" id="1051891"/>
    <lineage>
        <taxon>Eukaryota</taxon>
        <taxon>Fungi</taxon>
        <taxon>Dikarya</taxon>
        <taxon>Basidiomycota</taxon>
        <taxon>Agaricomycotina</taxon>
        <taxon>Agaricomycetes</taxon>
        <taxon>Cantharellales</taxon>
        <taxon>Tulasnellaceae</taxon>
        <taxon>Tulasnella</taxon>
    </lineage>
</organism>
<evidence type="ECO:0000313" key="2">
    <source>
        <dbReference type="EMBL" id="KIO31903.1"/>
    </source>
</evidence>
<feature type="compositionally biased region" description="Basic residues" evidence="1">
    <location>
        <begin position="92"/>
        <end position="104"/>
    </location>
</feature>
<dbReference type="EMBL" id="KN822959">
    <property type="protein sequence ID" value="KIO31903.1"/>
    <property type="molecule type" value="Genomic_DNA"/>
</dbReference>
<feature type="compositionally biased region" description="Basic and acidic residues" evidence="1">
    <location>
        <begin position="53"/>
        <end position="62"/>
    </location>
</feature>
<proteinExistence type="predicted"/>
<gene>
    <name evidence="2" type="ORF">M407DRAFT_241641</name>
</gene>
<dbReference type="HOGENOM" id="CLU_1116442_0_0_1"/>
<feature type="compositionally biased region" description="Basic and acidic residues" evidence="1">
    <location>
        <begin position="122"/>
        <end position="131"/>
    </location>
</feature>
<sequence length="249" mass="26845">MVVRERRAQGRLGGGDGSIVFPRGRQASTNATLQPLHRPGASASPDGMQVDQIRLDSDDGEHGSPMQPSTPKNIGNIAALPTVPEPTTPTRPRTRSQTRGKRPNPVRDSPNNPFLGGSPRSGPREPVEEKPTMTYVFRGVKAVFRNPNYGGPDVETQTRHRLHPTHPEFSPDLMTAPKLLFPAAVESSALDSDDERPVTPRYNLRNSPGRMTTPSPRGRATKRRRVGEASSSADALFGGPKTPGGEAIA</sequence>
<protein>
    <submittedName>
        <fullName evidence="2">Uncharacterized protein</fullName>
    </submittedName>
</protein>
<keyword evidence="3" id="KW-1185">Reference proteome</keyword>
<evidence type="ECO:0000313" key="3">
    <source>
        <dbReference type="Proteomes" id="UP000054248"/>
    </source>
</evidence>
<dbReference type="STRING" id="1051891.A0A0C3LDA2"/>
<feature type="region of interest" description="Disordered" evidence="1">
    <location>
        <begin position="1"/>
        <end position="132"/>
    </location>
</feature>
<evidence type="ECO:0000256" key="1">
    <source>
        <dbReference type="SAM" id="MobiDB-lite"/>
    </source>
</evidence>